<accession>A0A1D8TMH9</accession>
<gene>
    <name evidence="1" type="ORF">BJP34_04615</name>
</gene>
<protein>
    <submittedName>
        <fullName evidence="1">Uncharacterized protein</fullName>
    </submittedName>
</protein>
<dbReference type="RefSeq" id="WP_070391336.1">
    <property type="nucleotide sequence ID" value="NZ_CP017599.1"/>
</dbReference>
<proteinExistence type="predicted"/>
<dbReference type="EMBL" id="CP017599">
    <property type="protein sequence ID" value="AOW98829.1"/>
    <property type="molecule type" value="Genomic_DNA"/>
</dbReference>
<name>A0A1D8TMH9_9CYAN</name>
<dbReference type="AlphaFoldDB" id="A0A1D8TMH9"/>
<dbReference type="OrthoDB" id="1373715at2"/>
<dbReference type="Proteomes" id="UP000177870">
    <property type="component" value="Chromosome"/>
</dbReference>
<evidence type="ECO:0000313" key="2">
    <source>
        <dbReference type="Proteomes" id="UP000177870"/>
    </source>
</evidence>
<evidence type="ECO:0000313" key="1">
    <source>
        <dbReference type="EMBL" id="AOW98829.1"/>
    </source>
</evidence>
<reference evidence="2" key="1">
    <citation type="submission" date="2016-10" db="EMBL/GenBank/DDBJ databases">
        <title>Comparative genomics uncovers the prolific and rare metabolic potential of the cyanobacterial genus Moorea.</title>
        <authorList>
            <person name="Leao T."/>
            <person name="Castelao G."/>
            <person name="Korobeynikov A."/>
            <person name="Monroe E.A."/>
            <person name="Podell S."/>
            <person name="Glukhov E."/>
            <person name="Allen E."/>
            <person name="Gerwick W.H."/>
            <person name="Gerwick L."/>
        </authorList>
    </citation>
    <scope>NUCLEOTIDE SEQUENCE [LARGE SCALE GENOMIC DNA]</scope>
    <source>
        <strain evidence="2">PAL-8-15-08-1</strain>
    </source>
</reference>
<organism evidence="1 2">
    <name type="scientific">Moorena producens PAL-8-15-08-1</name>
    <dbReference type="NCBI Taxonomy" id="1458985"/>
    <lineage>
        <taxon>Bacteria</taxon>
        <taxon>Bacillati</taxon>
        <taxon>Cyanobacteriota</taxon>
        <taxon>Cyanophyceae</taxon>
        <taxon>Coleofasciculales</taxon>
        <taxon>Coleofasciculaceae</taxon>
        <taxon>Moorena</taxon>
    </lineage>
</organism>
<sequence length="407" mass="44984">MTEFLDVQNGLYNAMVQGLGLSENSFQLIQPSPPLVPDDDDALWNYFNNIPPVSLTQNYIASGGNQFFSNYKGFNSALTSVVESRLIRDVGQEIIDEFQDYIFSRNSLPSLGQLPSLFRRWAFFRYPNVANKGASAYAAALLDPVASAQLAFGLYEGDPLEGIPDKKPDWDLGYQELVIQLRSAPSRSFNFQRSTMKTDVTKTWSGGGHSGFFGLWRGSSSRSSESRKFANSNFTLTASFGHVLRFATVPGSWYSSAATGLAYSNRNGAPWNPESPINWNNTFDPKTGNIARLMVNLIVVDTMKLKIESFAKYEEDDQVTIRRNSGGGLWPFYSSGNSRGVSNTVDFDDEGKMTITVDSEPGVPIVIGGDVLPIHQYLGFAIEGARLFAEALEANPEFRDRMVLPVS</sequence>
<dbReference type="KEGG" id="mpro:BJP34_04615"/>